<evidence type="ECO:0000256" key="4">
    <source>
        <dbReference type="ARBA" id="ARBA00023163"/>
    </source>
</evidence>
<dbReference type="RefSeq" id="WP_268611584.1">
    <property type="nucleotide sequence ID" value="NZ_CP113797.1"/>
</dbReference>
<dbReference type="GO" id="GO:0005829">
    <property type="term" value="C:cytosol"/>
    <property type="evidence" value="ECO:0007669"/>
    <property type="project" value="TreeGrafter"/>
</dbReference>
<dbReference type="PRINTS" id="PR00039">
    <property type="entry name" value="HTHLYSR"/>
</dbReference>
<dbReference type="GO" id="GO:0003677">
    <property type="term" value="F:DNA binding"/>
    <property type="evidence" value="ECO:0007669"/>
    <property type="project" value="UniProtKB-KW"/>
</dbReference>
<dbReference type="Pfam" id="PF03466">
    <property type="entry name" value="LysR_substrate"/>
    <property type="match status" value="1"/>
</dbReference>
<dbReference type="InterPro" id="IPR050950">
    <property type="entry name" value="HTH-type_LysR_regulators"/>
</dbReference>
<keyword evidence="2" id="KW-0805">Transcription regulation</keyword>
<dbReference type="CDD" id="cd05466">
    <property type="entry name" value="PBP2_LTTR_substrate"/>
    <property type="match status" value="1"/>
</dbReference>
<gene>
    <name evidence="6" type="ORF">OXH18_06240</name>
</gene>
<dbReference type="SUPFAM" id="SSF53850">
    <property type="entry name" value="Periplasmic binding protein-like II"/>
    <property type="match status" value="1"/>
</dbReference>
<protein>
    <submittedName>
        <fullName evidence="6">LysR family transcriptional regulator</fullName>
    </submittedName>
</protein>
<name>A0A9E8ZEL6_9CYAN</name>
<keyword evidence="4" id="KW-0804">Transcription</keyword>
<evidence type="ECO:0000256" key="1">
    <source>
        <dbReference type="ARBA" id="ARBA00009437"/>
    </source>
</evidence>
<evidence type="ECO:0000313" key="7">
    <source>
        <dbReference type="Proteomes" id="UP001163152"/>
    </source>
</evidence>
<dbReference type="InterPro" id="IPR036390">
    <property type="entry name" value="WH_DNA-bd_sf"/>
</dbReference>
<dbReference type="EMBL" id="CP113797">
    <property type="protein sequence ID" value="WAL61582.1"/>
    <property type="molecule type" value="Genomic_DNA"/>
</dbReference>
<dbReference type="GO" id="GO:0003700">
    <property type="term" value="F:DNA-binding transcription factor activity"/>
    <property type="evidence" value="ECO:0007669"/>
    <property type="project" value="InterPro"/>
</dbReference>
<dbReference type="InterPro" id="IPR000847">
    <property type="entry name" value="LysR_HTH_N"/>
</dbReference>
<dbReference type="Pfam" id="PF00126">
    <property type="entry name" value="HTH_1"/>
    <property type="match status" value="1"/>
</dbReference>
<evidence type="ECO:0000256" key="2">
    <source>
        <dbReference type="ARBA" id="ARBA00023015"/>
    </source>
</evidence>
<evidence type="ECO:0000256" key="3">
    <source>
        <dbReference type="ARBA" id="ARBA00023125"/>
    </source>
</evidence>
<dbReference type="SUPFAM" id="SSF46785">
    <property type="entry name" value="Winged helix' DNA-binding domain"/>
    <property type="match status" value="1"/>
</dbReference>
<evidence type="ECO:0000313" key="6">
    <source>
        <dbReference type="EMBL" id="WAL61582.1"/>
    </source>
</evidence>
<dbReference type="KEGG" id="tsin:OXH18_06240"/>
<dbReference type="PROSITE" id="PS50931">
    <property type="entry name" value="HTH_LYSR"/>
    <property type="match status" value="1"/>
</dbReference>
<dbReference type="FunFam" id="1.10.10.10:FF:000001">
    <property type="entry name" value="LysR family transcriptional regulator"/>
    <property type="match status" value="1"/>
</dbReference>
<proteinExistence type="inferred from homology"/>
<keyword evidence="7" id="KW-1185">Reference proteome</keyword>
<comment type="similarity">
    <text evidence="1">Belongs to the LysR transcriptional regulatory family.</text>
</comment>
<organism evidence="6 7">
    <name type="scientific">Thermocoleostomius sinensis A174</name>
    <dbReference type="NCBI Taxonomy" id="2016057"/>
    <lineage>
        <taxon>Bacteria</taxon>
        <taxon>Bacillati</taxon>
        <taxon>Cyanobacteriota</taxon>
        <taxon>Cyanophyceae</taxon>
        <taxon>Oculatellales</taxon>
        <taxon>Oculatellaceae</taxon>
        <taxon>Thermocoleostomius</taxon>
    </lineage>
</organism>
<dbReference type="InterPro" id="IPR036388">
    <property type="entry name" value="WH-like_DNA-bd_sf"/>
</dbReference>
<dbReference type="PANTHER" id="PTHR30419">
    <property type="entry name" value="HTH-TYPE TRANSCRIPTIONAL REGULATOR YBHD"/>
    <property type="match status" value="1"/>
</dbReference>
<dbReference type="Proteomes" id="UP001163152">
    <property type="component" value="Chromosome"/>
</dbReference>
<dbReference type="AlphaFoldDB" id="A0A9E8ZEL6"/>
<reference evidence="6" key="1">
    <citation type="submission" date="2022-12" db="EMBL/GenBank/DDBJ databases">
        <title>Polyphasic identification of a Novel Hot-Spring Cyanobacterium Ocullathermofonsia sinensis gen nov. sp. nov. and Genomic Insights on its Adaptations to the Thermal Habitat.</title>
        <authorList>
            <person name="Daroch M."/>
            <person name="Tang J."/>
            <person name="Jiang Y."/>
        </authorList>
    </citation>
    <scope>NUCLEOTIDE SEQUENCE</scope>
    <source>
        <strain evidence="6">PKUAC-SCTA174</strain>
    </source>
</reference>
<evidence type="ECO:0000259" key="5">
    <source>
        <dbReference type="PROSITE" id="PS50931"/>
    </source>
</evidence>
<accession>A0A9E8ZEL6</accession>
<dbReference type="Gene3D" id="3.40.190.290">
    <property type="match status" value="1"/>
</dbReference>
<dbReference type="Gene3D" id="1.10.10.10">
    <property type="entry name" value="Winged helix-like DNA-binding domain superfamily/Winged helix DNA-binding domain"/>
    <property type="match status" value="1"/>
</dbReference>
<keyword evidence="3" id="KW-0238">DNA-binding</keyword>
<sequence>MNLEHVKLSQLRALVAVAECGNFGEAGLQLSVSQSAVSHAIAALEQELGVVLLSRGRHGATLTPVGERVLIHAHNILRSLDELGKEANLAKGLQGGAVRIASFRSVATHVLPSVIAVFRERFPAIGIVLNEFPGCVAVEQDLRDGRADIGITLLPTSEEFRSWEILRDEYLVLIPPNYQVIHEPLTWEDLSTYPLILSPEGDSCRELFLHHLTALGKSLKPTYEVREDSTIVSMIRQGLGVGIIPRLAAEPIPVGIQKRSLPNPLERIIGVAILAEALQSPAVYAFLDTLKEMSQRGQLTAA</sequence>
<dbReference type="InterPro" id="IPR005119">
    <property type="entry name" value="LysR_subst-bd"/>
</dbReference>
<feature type="domain" description="HTH lysR-type" evidence="5">
    <location>
        <begin position="6"/>
        <end position="63"/>
    </location>
</feature>